<dbReference type="InterPro" id="IPR001216">
    <property type="entry name" value="P-phosphate_BS"/>
</dbReference>
<comment type="cofactor">
    <cofactor evidence="1">
        <name>pyridoxal 5'-phosphate</name>
        <dbReference type="ChEBI" id="CHEBI:597326"/>
    </cofactor>
</comment>
<feature type="domain" description="CBS" evidence="8">
    <location>
        <begin position="347"/>
        <end position="404"/>
    </location>
</feature>
<evidence type="ECO:0000256" key="1">
    <source>
        <dbReference type="ARBA" id="ARBA00001933"/>
    </source>
</evidence>
<evidence type="ECO:0000256" key="3">
    <source>
        <dbReference type="ARBA" id="ARBA00022898"/>
    </source>
</evidence>
<dbReference type="Pfam" id="PF00571">
    <property type="entry name" value="CBS"/>
    <property type="match status" value="2"/>
</dbReference>
<dbReference type="PANTHER" id="PTHR10314">
    <property type="entry name" value="CYSTATHIONINE BETA-SYNTHASE"/>
    <property type="match status" value="1"/>
</dbReference>
<dbReference type="Gene3D" id="3.10.580.10">
    <property type="entry name" value="CBS-domain"/>
    <property type="match status" value="1"/>
</dbReference>
<proteinExistence type="inferred from homology"/>
<comment type="similarity">
    <text evidence="2">Belongs to the cysteine synthase/cystathionine beta-synthase family.</text>
</comment>
<dbReference type="PROSITE" id="PS00901">
    <property type="entry name" value="CYS_SYNTHASE"/>
    <property type="match status" value="1"/>
</dbReference>
<dbReference type="GO" id="GO:0016829">
    <property type="term" value="F:lyase activity"/>
    <property type="evidence" value="ECO:0007669"/>
    <property type="project" value="UniProtKB-KW"/>
</dbReference>
<keyword evidence="9" id="KW-0456">Lyase</keyword>
<evidence type="ECO:0000256" key="2">
    <source>
        <dbReference type="ARBA" id="ARBA00007103"/>
    </source>
</evidence>
<dbReference type="InterPro" id="IPR036052">
    <property type="entry name" value="TrpB-like_PALP_sf"/>
</dbReference>
<dbReference type="EMBL" id="JACHXA010000005">
    <property type="protein sequence ID" value="MBB3065704.1"/>
    <property type="molecule type" value="Genomic_DNA"/>
</dbReference>
<keyword evidence="10" id="KW-1185">Reference proteome</keyword>
<dbReference type="InterPro" id="IPR050214">
    <property type="entry name" value="Cys_Synth/Cystath_Beta-Synth"/>
</dbReference>
<evidence type="ECO:0000313" key="10">
    <source>
        <dbReference type="Proteomes" id="UP000581135"/>
    </source>
</evidence>
<dbReference type="Proteomes" id="UP000581135">
    <property type="component" value="Unassembled WGS sequence"/>
</dbReference>
<dbReference type="SUPFAM" id="SSF53686">
    <property type="entry name" value="Tryptophan synthase beta subunit-like PLP-dependent enzymes"/>
    <property type="match status" value="1"/>
</dbReference>
<dbReference type="InterPro" id="IPR001926">
    <property type="entry name" value="TrpB-like_PALP"/>
</dbReference>
<evidence type="ECO:0000313" key="9">
    <source>
        <dbReference type="EMBL" id="MBB3065704.1"/>
    </source>
</evidence>
<evidence type="ECO:0000256" key="5">
    <source>
        <dbReference type="ARBA" id="ARBA00078257"/>
    </source>
</evidence>
<protein>
    <recommendedName>
        <fullName evidence="4">Cysteine synthase B</fullName>
    </recommendedName>
    <alternativeName>
        <fullName evidence="5">O-acetylserine (thiol)-lyase B</fullName>
    </alternativeName>
    <alternativeName>
        <fullName evidence="6">O-acetylserine sulfhydrylase B</fullName>
    </alternativeName>
</protein>
<reference evidence="9 10" key="1">
    <citation type="submission" date="2020-08" db="EMBL/GenBank/DDBJ databases">
        <title>Genomic Encyclopedia of Type Strains, Phase III (KMG-III): the genomes of soil and plant-associated and newly described type strains.</title>
        <authorList>
            <person name="Whitman W."/>
        </authorList>
    </citation>
    <scope>NUCLEOTIDE SEQUENCE [LARGE SCALE GENOMIC DNA]</scope>
    <source>
        <strain evidence="9 10">CECT 8803</strain>
    </source>
</reference>
<sequence length="464" mass="50553">MTAQSTAAAPVFQNVMEAIGNTPLVRINHIDTGPCELYLKLENQNPGGSIKDRIGRSMIEAAEAEGHIKPGDTLIEATAGNTGLGLALVAAQKGYRLIIVVPDKMAQEKIFHLKALGAQVVLTRSDVGKGHPEYYQDMAERIAAEEGAFFVNQFGNAANPLAHETTTGPEILAQMDGRLDAVVCGVGSAGTITGLSNFFAKNAPAVEMILADPEGSILTNYVETGEISSDVGSWMVEGIGEDFLPPIADFTRVKKAYTIGDKEAFLTARDVLAREGILAGSSSGTLIAAALRYCREQTEPKRVVTFVCDSGNKYLSKMFNDYWMLDQGFLEREPTGDLRDLISRRHTDRATVVAAPDHTLLMAYGRMKLYDISQLPVLDDDGKVVGILDEEDILLKVFGDEAQFKTPVREAMTSQLEVVSEDSPIGELLPIFHRGHVAIVMSGRQFLGLITRMDLLNHLRLRMR</sequence>
<dbReference type="RefSeq" id="WP_183416536.1">
    <property type="nucleotide sequence ID" value="NZ_JACHXA010000005.1"/>
</dbReference>
<evidence type="ECO:0000256" key="7">
    <source>
        <dbReference type="PROSITE-ProRule" id="PRU00703"/>
    </source>
</evidence>
<accession>A0A839SVH2</accession>
<keyword evidence="3" id="KW-0663">Pyridoxal phosphate</keyword>
<evidence type="ECO:0000259" key="8">
    <source>
        <dbReference type="PROSITE" id="PS51371"/>
    </source>
</evidence>
<dbReference type="Pfam" id="PF00291">
    <property type="entry name" value="PALP"/>
    <property type="match status" value="1"/>
</dbReference>
<dbReference type="SUPFAM" id="SSF54631">
    <property type="entry name" value="CBS-domain pair"/>
    <property type="match status" value="1"/>
</dbReference>
<dbReference type="AlphaFoldDB" id="A0A839SVH2"/>
<comment type="caution">
    <text evidence="9">The sequence shown here is derived from an EMBL/GenBank/DDBJ whole genome shotgun (WGS) entry which is preliminary data.</text>
</comment>
<dbReference type="GO" id="GO:0006535">
    <property type="term" value="P:cysteine biosynthetic process from serine"/>
    <property type="evidence" value="ECO:0007669"/>
    <property type="project" value="InterPro"/>
</dbReference>
<dbReference type="InterPro" id="IPR000644">
    <property type="entry name" value="CBS_dom"/>
</dbReference>
<dbReference type="CDD" id="cd04608">
    <property type="entry name" value="CBS_pair_CBS"/>
    <property type="match status" value="1"/>
</dbReference>
<dbReference type="CDD" id="cd01561">
    <property type="entry name" value="CBS_like"/>
    <property type="match status" value="1"/>
</dbReference>
<organism evidence="9 10">
    <name type="scientific">Limibacillus halophilus</name>
    <dbReference type="NCBI Taxonomy" id="1579333"/>
    <lineage>
        <taxon>Bacteria</taxon>
        <taxon>Pseudomonadati</taxon>
        <taxon>Pseudomonadota</taxon>
        <taxon>Alphaproteobacteria</taxon>
        <taxon>Rhodospirillales</taxon>
        <taxon>Rhodovibrionaceae</taxon>
        <taxon>Limibacillus</taxon>
    </lineage>
</organism>
<dbReference type="PROSITE" id="PS51371">
    <property type="entry name" value="CBS"/>
    <property type="match status" value="1"/>
</dbReference>
<dbReference type="SMART" id="SM00116">
    <property type="entry name" value="CBS"/>
    <property type="match status" value="2"/>
</dbReference>
<dbReference type="InterPro" id="IPR046342">
    <property type="entry name" value="CBS_dom_sf"/>
</dbReference>
<dbReference type="GO" id="GO:0016765">
    <property type="term" value="F:transferase activity, transferring alkyl or aryl (other than methyl) groups"/>
    <property type="evidence" value="ECO:0007669"/>
    <property type="project" value="UniProtKB-ARBA"/>
</dbReference>
<dbReference type="FunFam" id="3.40.50.1100:FF:000003">
    <property type="entry name" value="Cystathionine beta-synthase"/>
    <property type="match status" value="1"/>
</dbReference>
<dbReference type="InterPro" id="IPR046353">
    <property type="entry name" value="CBS_C"/>
</dbReference>
<evidence type="ECO:0000256" key="4">
    <source>
        <dbReference type="ARBA" id="ARBA00072081"/>
    </source>
</evidence>
<evidence type="ECO:0000256" key="6">
    <source>
        <dbReference type="ARBA" id="ARBA00079153"/>
    </source>
</evidence>
<keyword evidence="7" id="KW-0129">CBS domain</keyword>
<dbReference type="Gene3D" id="3.40.50.1100">
    <property type="match status" value="2"/>
</dbReference>
<gene>
    <name evidence="9" type="ORF">FHR98_002000</name>
</gene>
<name>A0A839SVH2_9PROT</name>
<dbReference type="FunFam" id="3.40.50.1100:FF:000118">
    <property type="entry name" value="Related to CYS4-cystathionine beta-synthase"/>
    <property type="match status" value="1"/>
</dbReference>